<sequence length="186" mass="20818">MDQWTSLTPPLRERLDEHLRARRLLPAIKLLRDSGEIQPLPGIYQAQDLLVARQNELAGQGLLQPPPAPPTTDQLIAKVTAISEPLAAVEACWDGDTQGWFVVLVAIVRRPGPRHPDFDEADLCVLRFGGDIRLFNGQVPPWPEAVRATEQGQAVAQRMGVPFHFASPDEPDDEAPRWWDEELRRG</sequence>
<feature type="compositionally biased region" description="Basic and acidic residues" evidence="1">
    <location>
        <begin position="174"/>
        <end position="186"/>
    </location>
</feature>
<proteinExistence type="predicted"/>
<reference evidence="2 3" key="1">
    <citation type="submission" date="2018-06" db="EMBL/GenBank/DDBJ databases">
        <title>Genomic Encyclopedia of Type Strains, Phase III (KMG-III): the genomes of soil and plant-associated and newly described type strains.</title>
        <authorList>
            <person name="Whitman W."/>
        </authorList>
    </citation>
    <scope>NUCLEOTIDE SEQUENCE [LARGE SCALE GENOMIC DNA]</scope>
    <source>
        <strain evidence="2 3">CGMCC 4.7090</strain>
    </source>
</reference>
<dbReference type="RefSeq" id="WP_111652150.1">
    <property type="nucleotide sequence ID" value="NZ_JACHWI010000010.1"/>
</dbReference>
<keyword evidence="3" id="KW-1185">Reference proteome</keyword>
<accession>A0A327Z4T1</accession>
<gene>
    <name evidence="2" type="ORF">B0I29_11523</name>
</gene>
<dbReference type="OrthoDB" id="3470575at2"/>
<dbReference type="EMBL" id="QLMJ01000015">
    <property type="protein sequence ID" value="RAK31217.1"/>
    <property type="molecule type" value="Genomic_DNA"/>
</dbReference>
<dbReference type="AlphaFoldDB" id="A0A327Z4T1"/>
<name>A0A327Z4T1_9ACTN</name>
<feature type="region of interest" description="Disordered" evidence="1">
    <location>
        <begin position="164"/>
        <end position="186"/>
    </location>
</feature>
<evidence type="ECO:0000313" key="2">
    <source>
        <dbReference type="EMBL" id="RAK31217.1"/>
    </source>
</evidence>
<protein>
    <submittedName>
        <fullName evidence="2">Uncharacterized protein</fullName>
    </submittedName>
</protein>
<organism evidence="2 3">
    <name type="scientific">Actinoplanes lutulentus</name>
    <dbReference type="NCBI Taxonomy" id="1287878"/>
    <lineage>
        <taxon>Bacteria</taxon>
        <taxon>Bacillati</taxon>
        <taxon>Actinomycetota</taxon>
        <taxon>Actinomycetes</taxon>
        <taxon>Micromonosporales</taxon>
        <taxon>Micromonosporaceae</taxon>
        <taxon>Actinoplanes</taxon>
    </lineage>
</organism>
<evidence type="ECO:0000256" key="1">
    <source>
        <dbReference type="SAM" id="MobiDB-lite"/>
    </source>
</evidence>
<evidence type="ECO:0000313" key="3">
    <source>
        <dbReference type="Proteomes" id="UP000249341"/>
    </source>
</evidence>
<comment type="caution">
    <text evidence="2">The sequence shown here is derived from an EMBL/GenBank/DDBJ whole genome shotgun (WGS) entry which is preliminary data.</text>
</comment>
<dbReference type="Proteomes" id="UP000249341">
    <property type="component" value="Unassembled WGS sequence"/>
</dbReference>